<keyword evidence="4" id="KW-1185">Reference proteome</keyword>
<reference evidence="3 4" key="1">
    <citation type="journal article" date="2012" name="Int. J. Syst. Evol. Microbiol.">
        <title>Flammeovirga pacifica sp. nov., isolated from deep-sea sediment.</title>
        <authorList>
            <person name="Xu H."/>
            <person name="Fu Y."/>
            <person name="Yang N."/>
            <person name="Ding Z."/>
            <person name="Lai Q."/>
            <person name="Zeng R."/>
        </authorList>
    </citation>
    <scope>NUCLEOTIDE SEQUENCE [LARGE SCALE GENOMIC DNA]</scope>
    <source>
        <strain evidence="4">DSM 24597 / LMG 26175 / WPAGA1</strain>
    </source>
</reference>
<feature type="domain" description="Secretion system C-terminal sorting" evidence="2">
    <location>
        <begin position="238"/>
        <end position="308"/>
    </location>
</feature>
<organism evidence="3 4">
    <name type="scientific">Flammeovirga pacifica</name>
    <dbReference type="NCBI Taxonomy" id="915059"/>
    <lineage>
        <taxon>Bacteria</taxon>
        <taxon>Pseudomonadati</taxon>
        <taxon>Bacteroidota</taxon>
        <taxon>Cytophagia</taxon>
        <taxon>Cytophagales</taxon>
        <taxon>Flammeovirgaceae</taxon>
        <taxon>Flammeovirga</taxon>
    </lineage>
</organism>
<protein>
    <recommendedName>
        <fullName evidence="2">Secretion system C-terminal sorting domain-containing protein</fullName>
    </recommendedName>
</protein>
<name>A0A1S1YU99_FLAPC</name>
<dbReference type="EMBL" id="JRYR02000002">
    <property type="protein sequence ID" value="OHX64604.1"/>
    <property type="molecule type" value="Genomic_DNA"/>
</dbReference>
<keyword evidence="1" id="KW-0732">Signal</keyword>
<evidence type="ECO:0000313" key="3">
    <source>
        <dbReference type="EMBL" id="OHX64604.1"/>
    </source>
</evidence>
<dbReference type="RefSeq" id="WP_044217162.1">
    <property type="nucleotide sequence ID" value="NZ_JRYR02000002.1"/>
</dbReference>
<feature type="chain" id="PRO_5010218644" description="Secretion system C-terminal sorting domain-containing protein" evidence="1">
    <location>
        <begin position="21"/>
        <end position="309"/>
    </location>
</feature>
<accession>A0A1S1YU99</accession>
<feature type="signal peptide" evidence="1">
    <location>
        <begin position="1"/>
        <end position="20"/>
    </location>
</feature>
<comment type="caution">
    <text evidence="3">The sequence shown here is derived from an EMBL/GenBank/DDBJ whole genome shotgun (WGS) entry which is preliminary data.</text>
</comment>
<evidence type="ECO:0000313" key="4">
    <source>
        <dbReference type="Proteomes" id="UP000179797"/>
    </source>
</evidence>
<evidence type="ECO:0000259" key="2">
    <source>
        <dbReference type="Pfam" id="PF18962"/>
    </source>
</evidence>
<dbReference type="NCBIfam" id="TIGR04183">
    <property type="entry name" value="Por_Secre_tail"/>
    <property type="match status" value="1"/>
</dbReference>
<proteinExistence type="predicted"/>
<dbReference type="Proteomes" id="UP000179797">
    <property type="component" value="Unassembled WGS sequence"/>
</dbReference>
<dbReference type="OrthoDB" id="976481at2"/>
<dbReference type="AlphaFoldDB" id="A0A1S1YU99"/>
<dbReference type="STRING" id="915059.NH26_23830"/>
<sequence>MKYILSAIFFSLLLSCANNSDNIPGFVPIDLSTYTKIVSSDETMRGTFVDEKILVTSNSVLTIAGGTFLRCLIEVDEGSSISFTNTTDMRDMQIILHGEDQLCVATQGISVIINDNTFTNIATGCYDDDDLPVELIYFTSKLVSEDILLEWATATETNSDIYEIQRSYDQKSWDILDTVQAAGNSDVKLEYDYTDSDYKNINGVVYHRLNQIDLDGNNNYFGPVAVKHGDHAEDEVIMYPNPVNFGDDLNITTTFESMNIKIYDSIGRIHYERSHSSNFATIPMYFGTGLLIVEIKSGSSTITEKVIVE</sequence>
<dbReference type="PROSITE" id="PS51257">
    <property type="entry name" value="PROKAR_LIPOPROTEIN"/>
    <property type="match status" value="1"/>
</dbReference>
<gene>
    <name evidence="3" type="ORF">NH26_23830</name>
</gene>
<dbReference type="Pfam" id="PF18962">
    <property type="entry name" value="Por_Secre_tail"/>
    <property type="match status" value="1"/>
</dbReference>
<dbReference type="InterPro" id="IPR026444">
    <property type="entry name" value="Secre_tail"/>
</dbReference>
<evidence type="ECO:0000256" key="1">
    <source>
        <dbReference type="SAM" id="SignalP"/>
    </source>
</evidence>